<proteinExistence type="predicted"/>
<keyword evidence="2" id="KW-0805">Transcription regulation</keyword>
<feature type="compositionally biased region" description="Low complexity" evidence="5">
    <location>
        <begin position="992"/>
        <end position="1004"/>
    </location>
</feature>
<reference evidence="8 9" key="1">
    <citation type="submission" date="2019-01" db="EMBL/GenBank/DDBJ databases">
        <authorList>
            <person name="Sayadi A."/>
        </authorList>
    </citation>
    <scope>NUCLEOTIDE SEQUENCE [LARGE SCALE GENOMIC DNA]</scope>
</reference>
<feature type="region of interest" description="Disordered" evidence="5">
    <location>
        <begin position="940"/>
        <end position="964"/>
    </location>
</feature>
<dbReference type="InterPro" id="IPR036431">
    <property type="entry name" value="ARID_dom_sf"/>
</dbReference>
<evidence type="ECO:0000256" key="4">
    <source>
        <dbReference type="ARBA" id="ARBA00023242"/>
    </source>
</evidence>
<dbReference type="InterPro" id="IPR036388">
    <property type="entry name" value="WH-like_DNA-bd_sf"/>
</dbReference>
<feature type="compositionally biased region" description="Polar residues" evidence="5">
    <location>
        <begin position="567"/>
        <end position="581"/>
    </location>
</feature>
<dbReference type="InterPro" id="IPR016024">
    <property type="entry name" value="ARM-type_fold"/>
</dbReference>
<dbReference type="InterPro" id="IPR003150">
    <property type="entry name" value="DNA-bd_RFX"/>
</dbReference>
<feature type="compositionally biased region" description="Polar residues" evidence="5">
    <location>
        <begin position="1527"/>
        <end position="1541"/>
    </location>
</feature>
<keyword evidence="9" id="KW-1185">Reference proteome</keyword>
<name>A0A653C117_CALMS</name>
<accession>A0A653C117</accession>
<feature type="compositionally biased region" description="Low complexity" evidence="5">
    <location>
        <begin position="615"/>
        <end position="663"/>
    </location>
</feature>
<dbReference type="CDD" id="cd16866">
    <property type="entry name" value="ARID_ARID2"/>
    <property type="match status" value="1"/>
</dbReference>
<feature type="domain" description="ARID" evidence="6">
    <location>
        <begin position="13"/>
        <end position="105"/>
    </location>
</feature>
<sequence>MANILGKDPATYSKERDGFLRDLHHFHETRGTPYKRSPTIGGREVDLYLLYTLVTSHGGWLKVNFENIWSEIFTQLELPRSCVNGSVALKQIYLRYLDRWEKVHFLHEEGDRVSDEDEEGKHKRWSAKILHSVPTTYNYSQHNVTESNREIGYLSTNLYRPSDYDRLALSLVSPLPNEQDFAINVCTLLSNDGKHTLKLHKHPRIVNYLLAHAGVFSHSSLRQLFTHFYSDVRKKPIHNFWRDVVESKEFLRLTNEDDFKSKRDAEETVCDMLVKDDTTSSLLMEVDMQKFSGGGDIDAVSVLSDSEDVYMDTDDTCDGSVKFKFNESDREFFCLKRSLGTQDYVGQRVLQIATILRNLSFVEENLVLFSKNTTFLRFCLLCCTAQWSMLKNLGMDMLGNVAPEFIIKDLTTDILAADLLKIVTRGLQKQDRACCLTSLEVLNKLSQNEQNEDILLRSLEANVYRTVCSFLTIHDVMLLIYTLECLYSLSSLGERSCHLIVINHGVIDTLVSLVTVEGKSYGPKACIGMKLVETLPPAAGSSSSAAHHQQQQQKTTTSTQQAVTTTGGEATSSALPSSSVATPVKATPPSTPTRPVTMVPHRLLSVAAASPTPAVTANDVSASTPSKPASTPSTTTVPEHQPATIQHQQQPTTATAPTVVQPSQRPPPPQPPAAHHHQQPLTPQQLIQQQHAHQQAIHENEQFALAWLRATYEPCENGKVDHQELYKHYLSSCSSIGRRGVISPLHFPRCVRSVFGGTVGPNPMKPANPNDPQYYEGIKVRNNISIPQQQPQHQQTFEHVEEDVVVTGVDNVSLPVSPASPILKAQLCAALTANQKEHGFLKGDYQGHSQAGTHPHLSQALLGSTSSTTSATTTSTQPTLTRTTSATVTTVGQPQQQQASNTSLIKSLLATKVNDCMSTTVSMRTATDYPNVAQVAARQQQQQQRLLEQGGSEKQKTNNQHVATTMSRVNGVRQLFLDGDAMATAADATGARNSFVSSTTSKSSPRGEDSTYLAALTPTPFADPTKGKKEPPQPPPPPLAPLSNGGGGMPKTPNRTRPQDSEDSDSIEDNSMASMSGAVGISGIFSTEDGDNSLTCFEGLLNGIHTMDNPLKEDSNSKDSVKIIDSEISINKPLRLADLLEKKFEKSPPLLNGSLGRDLKAGEKDLLENHIEKALHRDAENDRYLEIKIEEESTDKYDEMDLKEEPLEGFTDFELRDQTENSNNLKRSSTDEILDVKSKKTMFSLNGNSSSESPNPDSVSSSNDEAPATVSTAAAKLFADIAADILEDEDEEQLLQEAQSAQPPTQTVQIATQANLPQIIMSNNQQVLLEQPRQIIVSQPQMVISAGTPMKTQGGQQAVIVQNSTNSSTGGQQQRQMLIQQPGGQHVLLTQPAHHQQLQLVAATSSGQPATAQTAYVQQGAAYVVAAQSQTAVVHGQPQTVLVATQAQQQQPGGGPPKTIIILQQQQSQVATAGSTAHHQKVVMTPQGQQMVVAQIPRQTVHTSTVTNNTTVISTINKAASALRQPVMTSVSTQSRASTPTQEKKEEEMKKTKLVRDLTTPYVCEWGECNVGTKFRSPNEVFLHACSTHCPTGTEEVLCEWDKCDNLKRKRFSLMTHIQDKHCNAEAMKQSLLRRKQASQGVKVEVSQPAVTTPHPGYAPDAAIHAIKRHALEFVNPKELQIKPSGISSAILHVGAMPPCDQDDNEGPVTKSIRLTASLILRNLVIYSSHCKRYLKSHESHLANVALSNVESSRTIAQVLYDMNDGTTHR</sequence>
<dbReference type="SMART" id="SM01014">
    <property type="entry name" value="ARID"/>
    <property type="match status" value="1"/>
</dbReference>
<feature type="compositionally biased region" description="Low complexity" evidence="5">
    <location>
        <begin position="862"/>
        <end position="898"/>
    </location>
</feature>
<evidence type="ECO:0000259" key="6">
    <source>
        <dbReference type="PROSITE" id="PS51011"/>
    </source>
</evidence>
<feature type="compositionally biased region" description="Low complexity" evidence="5">
    <location>
        <begin position="1249"/>
        <end position="1265"/>
    </location>
</feature>
<feature type="compositionally biased region" description="Low complexity" evidence="5">
    <location>
        <begin position="538"/>
        <end position="566"/>
    </location>
</feature>
<dbReference type="PROSITE" id="PS51526">
    <property type="entry name" value="RFX_DBD"/>
    <property type="match status" value="1"/>
</dbReference>
<dbReference type="PROSITE" id="PS51011">
    <property type="entry name" value="ARID"/>
    <property type="match status" value="1"/>
</dbReference>
<protein>
    <submittedName>
        <fullName evidence="8">Uncharacterized protein</fullName>
    </submittedName>
</protein>
<gene>
    <name evidence="8" type="ORF">CALMAC_LOCUS5155</name>
</gene>
<feature type="region of interest" description="Disordered" evidence="5">
    <location>
        <begin position="1243"/>
        <end position="1267"/>
    </location>
</feature>
<feature type="region of interest" description="Disordered" evidence="5">
    <location>
        <begin position="862"/>
        <end position="900"/>
    </location>
</feature>
<keyword evidence="3" id="KW-0804">Transcription</keyword>
<dbReference type="GO" id="GO:0003677">
    <property type="term" value="F:DNA binding"/>
    <property type="evidence" value="ECO:0007669"/>
    <property type="project" value="InterPro"/>
</dbReference>
<dbReference type="Gene3D" id="1.10.150.60">
    <property type="entry name" value="ARID DNA-binding domain"/>
    <property type="match status" value="1"/>
</dbReference>
<feature type="domain" description="RFX-type winged-helix" evidence="7">
    <location>
        <begin position="704"/>
        <end position="782"/>
    </location>
</feature>
<evidence type="ECO:0000256" key="3">
    <source>
        <dbReference type="ARBA" id="ARBA00023163"/>
    </source>
</evidence>
<evidence type="ECO:0000256" key="5">
    <source>
        <dbReference type="SAM" id="MobiDB-lite"/>
    </source>
</evidence>
<dbReference type="SUPFAM" id="SSF48371">
    <property type="entry name" value="ARM repeat"/>
    <property type="match status" value="1"/>
</dbReference>
<dbReference type="Pfam" id="PF01388">
    <property type="entry name" value="ARID"/>
    <property type="match status" value="1"/>
</dbReference>
<dbReference type="Proteomes" id="UP000410492">
    <property type="component" value="Unassembled WGS sequence"/>
</dbReference>
<dbReference type="Gene3D" id="1.10.10.10">
    <property type="entry name" value="Winged helix-like DNA-binding domain superfamily/Winged helix DNA-binding domain"/>
    <property type="match status" value="1"/>
</dbReference>
<dbReference type="PANTHER" id="PTHR22970:SF14">
    <property type="entry name" value="AT-RICH INTERACTIVE DOMAIN-CONTAINING PROTEIN 2"/>
    <property type="match status" value="1"/>
</dbReference>
<dbReference type="InterPro" id="IPR001606">
    <property type="entry name" value="ARID_dom"/>
</dbReference>
<dbReference type="GO" id="GO:0006355">
    <property type="term" value="P:regulation of DNA-templated transcription"/>
    <property type="evidence" value="ECO:0007669"/>
    <property type="project" value="InterPro"/>
</dbReference>
<organism evidence="8 9">
    <name type="scientific">Callosobruchus maculatus</name>
    <name type="common">Southern cowpea weevil</name>
    <name type="synonym">Pulse bruchid</name>
    <dbReference type="NCBI Taxonomy" id="64391"/>
    <lineage>
        <taxon>Eukaryota</taxon>
        <taxon>Metazoa</taxon>
        <taxon>Ecdysozoa</taxon>
        <taxon>Arthropoda</taxon>
        <taxon>Hexapoda</taxon>
        <taxon>Insecta</taxon>
        <taxon>Pterygota</taxon>
        <taxon>Neoptera</taxon>
        <taxon>Endopterygota</taxon>
        <taxon>Coleoptera</taxon>
        <taxon>Polyphaga</taxon>
        <taxon>Cucujiformia</taxon>
        <taxon>Chrysomeloidea</taxon>
        <taxon>Chrysomelidae</taxon>
        <taxon>Bruchinae</taxon>
        <taxon>Bruchini</taxon>
        <taxon>Callosobruchus</taxon>
    </lineage>
</organism>
<evidence type="ECO:0000256" key="2">
    <source>
        <dbReference type="ARBA" id="ARBA00023015"/>
    </source>
</evidence>
<evidence type="ECO:0000313" key="9">
    <source>
        <dbReference type="Proteomes" id="UP000410492"/>
    </source>
</evidence>
<evidence type="ECO:0000259" key="7">
    <source>
        <dbReference type="PROSITE" id="PS51526"/>
    </source>
</evidence>
<dbReference type="GO" id="GO:0006325">
    <property type="term" value="P:chromatin organization"/>
    <property type="evidence" value="ECO:0007669"/>
    <property type="project" value="UniProtKB-KW"/>
</dbReference>
<evidence type="ECO:0000256" key="1">
    <source>
        <dbReference type="ARBA" id="ARBA00022853"/>
    </source>
</evidence>
<feature type="region of interest" description="Disordered" evidence="5">
    <location>
        <begin position="538"/>
        <end position="597"/>
    </location>
</feature>
<feature type="region of interest" description="Disordered" evidence="5">
    <location>
        <begin position="615"/>
        <end position="695"/>
    </location>
</feature>
<dbReference type="InterPro" id="IPR052406">
    <property type="entry name" value="Chromatin_Remodeling_Comp"/>
</dbReference>
<dbReference type="PANTHER" id="PTHR22970">
    <property type="entry name" value="AT-RICH INTERACTIVE DOMAIN-CONTAINING PROTEIN 2"/>
    <property type="match status" value="1"/>
</dbReference>
<dbReference type="OrthoDB" id="338531at2759"/>
<keyword evidence="1" id="KW-0156">Chromatin regulator</keyword>
<keyword evidence="4" id="KW-0539">Nucleus</keyword>
<evidence type="ECO:0000313" key="8">
    <source>
        <dbReference type="EMBL" id="VEN41268.1"/>
    </source>
</evidence>
<dbReference type="SUPFAM" id="SSF46774">
    <property type="entry name" value="ARID-like"/>
    <property type="match status" value="1"/>
</dbReference>
<dbReference type="Pfam" id="PF02257">
    <property type="entry name" value="RFX_DNA_binding"/>
    <property type="match status" value="1"/>
</dbReference>
<dbReference type="EMBL" id="CAACVG010006725">
    <property type="protein sequence ID" value="VEN41268.1"/>
    <property type="molecule type" value="Genomic_DNA"/>
</dbReference>
<feature type="region of interest" description="Disordered" evidence="5">
    <location>
        <begin position="1527"/>
        <end position="1552"/>
    </location>
</feature>
<feature type="compositionally biased region" description="Low complexity" evidence="5">
    <location>
        <begin position="679"/>
        <end position="695"/>
    </location>
</feature>
<feature type="region of interest" description="Disordered" evidence="5">
    <location>
        <begin position="992"/>
        <end position="1071"/>
    </location>
</feature>
<dbReference type="SMART" id="SM00501">
    <property type="entry name" value="BRIGHT"/>
    <property type="match status" value="1"/>
</dbReference>
<feature type="compositionally biased region" description="Basic and acidic residues" evidence="5">
    <location>
        <begin position="1542"/>
        <end position="1552"/>
    </location>
</feature>